<dbReference type="InterPro" id="IPR003961">
    <property type="entry name" value="FN3_dom"/>
</dbReference>
<name>A0ABZ0ZMV0_9ACTN</name>
<evidence type="ECO:0000259" key="3">
    <source>
        <dbReference type="PROSITE" id="PS50853"/>
    </source>
</evidence>
<keyword evidence="1" id="KW-0326">Glycosidase</keyword>
<organism evidence="4 5">
    <name type="scientific">Nocardioides bizhenqiangii</name>
    <dbReference type="NCBI Taxonomy" id="3095076"/>
    <lineage>
        <taxon>Bacteria</taxon>
        <taxon>Bacillati</taxon>
        <taxon>Actinomycetota</taxon>
        <taxon>Actinomycetes</taxon>
        <taxon>Propionibacteriales</taxon>
        <taxon>Nocardioidaceae</taxon>
        <taxon>Nocardioides</taxon>
    </lineage>
</organism>
<accession>A0ABZ0ZMV0</accession>
<dbReference type="PROSITE" id="PS50853">
    <property type="entry name" value="FN3"/>
    <property type="match status" value="1"/>
</dbReference>
<protein>
    <recommendedName>
        <fullName evidence="3">Fibronectin type-III domain-containing protein</fullName>
    </recommendedName>
</protein>
<dbReference type="EMBL" id="CP141059">
    <property type="protein sequence ID" value="WQQ25582.1"/>
    <property type="molecule type" value="Genomic_DNA"/>
</dbReference>
<dbReference type="Gene3D" id="2.60.40.10">
    <property type="entry name" value="Immunoglobulins"/>
    <property type="match status" value="1"/>
</dbReference>
<dbReference type="SUPFAM" id="SSF49265">
    <property type="entry name" value="Fibronectin type III"/>
    <property type="match status" value="1"/>
</dbReference>
<feature type="domain" description="Fibronectin type-III" evidence="3">
    <location>
        <begin position="260"/>
        <end position="357"/>
    </location>
</feature>
<keyword evidence="2" id="KW-0624">Polysaccharide degradation</keyword>
<evidence type="ECO:0000313" key="4">
    <source>
        <dbReference type="EMBL" id="WQQ25582.1"/>
    </source>
</evidence>
<keyword evidence="1" id="KW-0378">Hydrolase</keyword>
<dbReference type="SMART" id="SM00060">
    <property type="entry name" value="FN3"/>
    <property type="match status" value="1"/>
</dbReference>
<keyword evidence="2" id="KW-0119">Carbohydrate metabolism</keyword>
<sequence length="362" mass="39723">MTMRRERRGGVLAKLLCWAPVTAVVVALFAMPSSTGAARLGSLTVTPGGNTYGGQSVRFHGDMGNGEQRIFLQRRGCPTCIWSEVVDPRDGRPFSILTQANGEFDFMFPAPAMNAVYVRLHSRQADTDAHQFKTVHQDADVFLDELAPADVPLPRGFAVVGEAYDLRIDTVRVPSGPKRPALAGRRVELQQRDESTHEWTFVAQGQLGPEGLAAFSNRSPVLDDSGVYRTVLGDWTQGGDDIGWFPSLPFHVEVVRRPDPVTGLVATDVTTSSIRLSWNLPADPERRRIVIARTSFGDPNASNPSHVIATIDGEAKTYLDDHQINPSASYNYAVYTRSADGVYTRLSTDESVRTPDPKRGEQ</sequence>
<dbReference type="CDD" id="cd00063">
    <property type="entry name" value="FN3"/>
    <property type="match status" value="1"/>
</dbReference>
<dbReference type="InterPro" id="IPR013783">
    <property type="entry name" value="Ig-like_fold"/>
</dbReference>
<dbReference type="Proteomes" id="UP001327225">
    <property type="component" value="Chromosome"/>
</dbReference>
<reference evidence="5" key="1">
    <citation type="submission" date="2023-12" db="EMBL/GenBank/DDBJ databases">
        <title>Novel species in genus Nocardioides.</title>
        <authorList>
            <person name="Zhou H."/>
        </authorList>
    </citation>
    <scope>NUCLEOTIDE SEQUENCE [LARGE SCALE GENOMIC DNA]</scope>
    <source>
        <strain evidence="5">HM61</strain>
    </source>
</reference>
<dbReference type="InterPro" id="IPR036116">
    <property type="entry name" value="FN3_sf"/>
</dbReference>
<evidence type="ECO:0000313" key="5">
    <source>
        <dbReference type="Proteomes" id="UP001327225"/>
    </source>
</evidence>
<evidence type="ECO:0000256" key="2">
    <source>
        <dbReference type="ARBA" id="ARBA00023326"/>
    </source>
</evidence>
<dbReference type="RefSeq" id="WP_322456455.1">
    <property type="nucleotide sequence ID" value="NZ_CP141059.1"/>
</dbReference>
<gene>
    <name evidence="4" type="ORF">SHK19_16645</name>
</gene>
<evidence type="ECO:0000256" key="1">
    <source>
        <dbReference type="ARBA" id="ARBA00023295"/>
    </source>
</evidence>
<keyword evidence="5" id="KW-1185">Reference proteome</keyword>
<proteinExistence type="predicted"/>